<reference evidence="3 4" key="1">
    <citation type="journal article" date="2014" name="Genome Announc.">
        <title>Draft genome sequences of eight enterohepatic helicobacter species isolated from both laboratory and wild rodents.</title>
        <authorList>
            <person name="Sheh A."/>
            <person name="Shen Z."/>
            <person name="Fox J.G."/>
        </authorList>
    </citation>
    <scope>NUCLEOTIDE SEQUENCE [LARGE SCALE GENOMIC DNA]</scope>
    <source>
        <strain evidence="3 4">MIT 97-6194</strain>
    </source>
</reference>
<dbReference type="SUPFAM" id="SSF53328">
    <property type="entry name" value="Formyltransferase"/>
    <property type="match status" value="1"/>
</dbReference>
<accession>A0A347VPF7</accession>
<dbReference type="STRING" id="1548018.LS64_07195"/>
<dbReference type="EMBL" id="QBIU01000002">
    <property type="protein sequence ID" value="MWV70584.1"/>
    <property type="molecule type" value="Genomic_DNA"/>
</dbReference>
<evidence type="ECO:0000313" key="5">
    <source>
        <dbReference type="Proteomes" id="UP000477070"/>
    </source>
</evidence>
<reference evidence="2 5" key="4">
    <citation type="submission" date="2019-12" db="EMBL/GenBank/DDBJ databases">
        <title>Multi-Generational Helicobacter saguini Isolates.</title>
        <authorList>
            <person name="Mannion A."/>
            <person name="Shen Z."/>
            <person name="Fox J.G."/>
        </authorList>
    </citation>
    <scope>NUCLEOTIDE SEQUENCE [LARGE SCALE GENOMIC DNA]</scope>
    <source>
        <strain evidence="2">16-048</strain>
        <strain evidence="5">16-048 (F4)</strain>
    </source>
</reference>
<protein>
    <recommendedName>
        <fullName evidence="1">Formyl transferase N-terminal domain-containing protein</fullName>
    </recommendedName>
</protein>
<reference evidence="3" key="3">
    <citation type="submission" date="2018-04" db="EMBL/GenBank/DDBJ databases">
        <authorList>
            <person name="Sheh A."/>
            <person name="Shen Z."/>
            <person name="Mannion A.J."/>
            <person name="Fox J.G."/>
        </authorList>
    </citation>
    <scope>NUCLEOTIDE SEQUENCE</scope>
    <source>
        <strain evidence="3">MIT 97-6194</strain>
    </source>
</reference>
<dbReference type="RefSeq" id="WP_034571858.1">
    <property type="nucleotide sequence ID" value="NZ_JRMP02000005.1"/>
</dbReference>
<dbReference type="AlphaFoldDB" id="A0A347VPF7"/>
<organism evidence="3 4">
    <name type="scientific">Helicobacter saguini</name>
    <dbReference type="NCBI Taxonomy" id="1548018"/>
    <lineage>
        <taxon>Bacteria</taxon>
        <taxon>Pseudomonadati</taxon>
        <taxon>Campylobacterota</taxon>
        <taxon>Epsilonproteobacteria</taxon>
        <taxon>Campylobacterales</taxon>
        <taxon>Helicobacteraceae</taxon>
        <taxon>Helicobacter</taxon>
    </lineage>
</organism>
<dbReference type="GO" id="GO:0005829">
    <property type="term" value="C:cytosol"/>
    <property type="evidence" value="ECO:0007669"/>
    <property type="project" value="TreeGrafter"/>
</dbReference>
<reference evidence="3 4" key="2">
    <citation type="journal article" date="2016" name="Infect. Immun.">
        <title>Helicobacter saguini, a Novel Helicobacter Isolated from Cotton-Top Tamarins with Ulcerative Colitis, Has Proinflammatory Properties and Induces Typhlocolitis and Dysplasia in Gnotobiotic IL-10-/- Mice.</title>
        <authorList>
            <person name="Shen Z."/>
            <person name="Mannion A."/>
            <person name="Whary M.T."/>
            <person name="Muthupalani S."/>
            <person name="Sheh A."/>
            <person name="Feng Y."/>
            <person name="Gong G."/>
            <person name="Vandamme P."/>
            <person name="Holcombe H.R."/>
            <person name="Paster B.J."/>
            <person name="Fox J.G."/>
        </authorList>
    </citation>
    <scope>NUCLEOTIDE SEQUENCE [LARGE SCALE GENOMIC DNA]</scope>
    <source>
        <strain evidence="3 4">MIT 97-6194</strain>
    </source>
</reference>
<gene>
    <name evidence="2" type="ORF">DCO61_11450</name>
    <name evidence="3" type="ORF">LS64_004450</name>
</gene>
<comment type="caution">
    <text evidence="3">The sequence shown here is derived from an EMBL/GenBank/DDBJ whole genome shotgun (WGS) entry which is preliminary data.</text>
</comment>
<dbReference type="PANTHER" id="PTHR11138:SF5">
    <property type="entry name" value="METHIONYL-TRNA FORMYLTRANSFERASE, MITOCHONDRIAL"/>
    <property type="match status" value="1"/>
</dbReference>
<dbReference type="PANTHER" id="PTHR11138">
    <property type="entry name" value="METHIONYL-TRNA FORMYLTRANSFERASE"/>
    <property type="match status" value="1"/>
</dbReference>
<name>A0A347VPF7_9HELI</name>
<keyword evidence="4" id="KW-1185">Reference proteome</keyword>
<dbReference type="Proteomes" id="UP000029714">
    <property type="component" value="Unassembled WGS sequence"/>
</dbReference>
<proteinExistence type="predicted"/>
<evidence type="ECO:0000259" key="1">
    <source>
        <dbReference type="Pfam" id="PF00551"/>
    </source>
</evidence>
<dbReference type="OrthoDB" id="5320219at2"/>
<dbReference type="InterPro" id="IPR002376">
    <property type="entry name" value="Formyl_transf_N"/>
</dbReference>
<evidence type="ECO:0000313" key="2">
    <source>
        <dbReference type="EMBL" id="MWV70584.1"/>
    </source>
</evidence>
<dbReference type="Pfam" id="PF00551">
    <property type="entry name" value="Formyl_trans_N"/>
    <property type="match status" value="1"/>
</dbReference>
<evidence type="ECO:0000313" key="3">
    <source>
        <dbReference type="EMBL" id="TLD94765.1"/>
    </source>
</evidence>
<dbReference type="InterPro" id="IPR036477">
    <property type="entry name" value="Formyl_transf_N_sf"/>
</dbReference>
<dbReference type="Gene3D" id="3.40.50.12230">
    <property type="match status" value="1"/>
</dbReference>
<feature type="domain" description="Formyl transferase N-terminal" evidence="1">
    <location>
        <begin position="21"/>
        <end position="165"/>
    </location>
</feature>
<sequence length="276" mass="31590">MIKLCIAGKNDIAVNALHHILKHYFNANEVAVVTNKSDNGENSWQKSLKLAAKNANVAEINLQDSYKIPNLIFISLEFDKIIKTESFSSKKLYNIHFSNLPKYKGVFTSIMPILCGESVAGTTLHKINDGIDTGEIIAQNLFKIDINDTARDLYFKYLTYSYELFKENISNIITNNITSYPQDSINSSYFSRKDIDLSNITINFNKTSFEIHNNIRAFIFKEYQLPELNNIKIIESRLTNEFIGYKKFIESKTHFIISGIDGYKILAKKLNVSHFS</sequence>
<dbReference type="Proteomes" id="UP000477070">
    <property type="component" value="Unassembled WGS sequence"/>
</dbReference>
<evidence type="ECO:0000313" key="4">
    <source>
        <dbReference type="Proteomes" id="UP000029714"/>
    </source>
</evidence>
<dbReference type="GO" id="GO:0004479">
    <property type="term" value="F:methionyl-tRNA formyltransferase activity"/>
    <property type="evidence" value="ECO:0007669"/>
    <property type="project" value="TreeGrafter"/>
</dbReference>
<dbReference type="CDD" id="cd08369">
    <property type="entry name" value="FMT_core"/>
    <property type="match status" value="1"/>
</dbReference>
<dbReference type="EMBL" id="JRMP02000005">
    <property type="protein sequence ID" value="TLD94765.1"/>
    <property type="molecule type" value="Genomic_DNA"/>
</dbReference>